<keyword evidence="7" id="KW-0175">Coiled coil</keyword>
<comment type="function">
    <text evidence="1">Needed for flagellar regrowth and assembly.</text>
</comment>
<evidence type="ECO:0000256" key="6">
    <source>
        <dbReference type="ARBA" id="ARBA00023225"/>
    </source>
</evidence>
<evidence type="ECO:0000256" key="1">
    <source>
        <dbReference type="ARBA" id="ARBA00003041"/>
    </source>
</evidence>
<evidence type="ECO:0000256" key="4">
    <source>
        <dbReference type="ARBA" id="ARBA00022795"/>
    </source>
</evidence>
<protein>
    <recommendedName>
        <fullName evidence="8">Flagellar assembly protein FliH/Type III secretion system HrpE domain-containing protein</fullName>
    </recommendedName>
</protein>
<dbReference type="PANTHER" id="PTHR34982">
    <property type="entry name" value="YOP PROTEINS TRANSLOCATION PROTEIN L"/>
    <property type="match status" value="1"/>
</dbReference>
<feature type="coiled-coil region" evidence="7">
    <location>
        <begin position="31"/>
        <end position="73"/>
    </location>
</feature>
<keyword evidence="6" id="KW-1006">Bacterial flagellum protein export</keyword>
<name>A0A1Y0ISM8_9BACL</name>
<dbReference type="SUPFAM" id="SSF160527">
    <property type="entry name" value="V-type ATPase subunit E-like"/>
    <property type="match status" value="1"/>
</dbReference>
<feature type="domain" description="Flagellar assembly protein FliH/Type III secretion system HrpE" evidence="8">
    <location>
        <begin position="122"/>
        <end position="239"/>
    </location>
</feature>
<evidence type="ECO:0000256" key="2">
    <source>
        <dbReference type="ARBA" id="ARBA00006602"/>
    </source>
</evidence>
<evidence type="ECO:0000256" key="3">
    <source>
        <dbReference type="ARBA" id="ARBA00022448"/>
    </source>
</evidence>
<evidence type="ECO:0000313" key="10">
    <source>
        <dbReference type="Proteomes" id="UP000195437"/>
    </source>
</evidence>
<dbReference type="InterPro" id="IPR051472">
    <property type="entry name" value="T3SS_Stator/FliH"/>
</dbReference>
<keyword evidence="4" id="KW-1005">Bacterial flagellum biogenesis</keyword>
<reference evidence="10" key="1">
    <citation type="submission" date="2017-05" db="EMBL/GenBank/DDBJ databases">
        <authorList>
            <person name="Sung H."/>
        </authorList>
    </citation>
    <scope>NUCLEOTIDE SEQUENCE [LARGE SCALE GENOMIC DNA]</scope>
    <source>
        <strain evidence="10">AR23208</strain>
    </source>
</reference>
<dbReference type="PANTHER" id="PTHR34982:SF1">
    <property type="entry name" value="FLAGELLAR ASSEMBLY PROTEIN FLIH"/>
    <property type="match status" value="1"/>
</dbReference>
<keyword evidence="10" id="KW-1185">Reference proteome</keyword>
<keyword evidence="5" id="KW-0653">Protein transport</keyword>
<dbReference type="GO" id="GO:0015031">
    <property type="term" value="P:protein transport"/>
    <property type="evidence" value="ECO:0007669"/>
    <property type="project" value="UniProtKB-KW"/>
</dbReference>
<organism evidence="9 10">
    <name type="scientific">Tumebacillus avium</name>
    <dbReference type="NCBI Taxonomy" id="1903704"/>
    <lineage>
        <taxon>Bacteria</taxon>
        <taxon>Bacillati</taxon>
        <taxon>Bacillota</taxon>
        <taxon>Bacilli</taxon>
        <taxon>Bacillales</taxon>
        <taxon>Alicyclobacillaceae</taxon>
        <taxon>Tumebacillus</taxon>
    </lineage>
</organism>
<evidence type="ECO:0000259" key="8">
    <source>
        <dbReference type="Pfam" id="PF02108"/>
    </source>
</evidence>
<evidence type="ECO:0000256" key="7">
    <source>
        <dbReference type="SAM" id="Coils"/>
    </source>
</evidence>
<sequence length="253" mass="27718">MLKAQQTSLTLQAYRMPEQQVYFPRPDSAEETELEAAKSAAEQAAEAILNEARATARDLLAQAEAEATGLLEQERQNVQTLLQADVEAAKALGYQEGMAQGVRQAEADCAGMLMAAEEQYRSAAEERRRYLAEAEPMIVDLALSIAKKIITRESSVDRSFVVDVVSTALEEMHDGGKVEVRVHPDDHDVVQQSREQLRKAVPGQTELLIIKDHSVEAGGCVVCTAFGNIDARIDTQLEEVRKALQEVAASLEP</sequence>
<dbReference type="Gene3D" id="3.30.2320.30">
    <property type="entry name" value="ATP synthase, E subunit, C-terminal"/>
    <property type="match status" value="1"/>
</dbReference>
<dbReference type="AlphaFoldDB" id="A0A1Y0ISM8"/>
<keyword evidence="3" id="KW-0813">Transport</keyword>
<dbReference type="GO" id="GO:0044781">
    <property type="term" value="P:bacterial-type flagellum organization"/>
    <property type="evidence" value="ECO:0007669"/>
    <property type="project" value="UniProtKB-KW"/>
</dbReference>
<evidence type="ECO:0000256" key="5">
    <source>
        <dbReference type="ARBA" id="ARBA00022927"/>
    </source>
</evidence>
<accession>A0A1Y0ISM8</accession>
<proteinExistence type="inferred from homology"/>
<dbReference type="InterPro" id="IPR038495">
    <property type="entry name" value="ATPase_E_C"/>
</dbReference>
<dbReference type="Pfam" id="PF02108">
    <property type="entry name" value="FliH"/>
    <property type="match status" value="1"/>
</dbReference>
<dbReference type="Proteomes" id="UP000195437">
    <property type="component" value="Chromosome"/>
</dbReference>
<dbReference type="KEGG" id="tum:CBW65_16940"/>
<dbReference type="GO" id="GO:0005829">
    <property type="term" value="C:cytosol"/>
    <property type="evidence" value="ECO:0007669"/>
    <property type="project" value="TreeGrafter"/>
</dbReference>
<dbReference type="InterPro" id="IPR018035">
    <property type="entry name" value="Flagellar_FliH/T3SS_HrpE"/>
</dbReference>
<gene>
    <name evidence="9" type="ORF">CBW65_16940</name>
</gene>
<dbReference type="EMBL" id="CP021434">
    <property type="protein sequence ID" value="ARU62455.1"/>
    <property type="molecule type" value="Genomic_DNA"/>
</dbReference>
<evidence type="ECO:0000313" key="9">
    <source>
        <dbReference type="EMBL" id="ARU62455.1"/>
    </source>
</evidence>
<comment type="similarity">
    <text evidence="2">Belongs to the FliH family.</text>
</comment>